<keyword evidence="7" id="KW-1003">Cell membrane</keyword>
<keyword evidence="8 13" id="KW-0812">Transmembrane</keyword>
<dbReference type="EMBL" id="LGTC01000001">
    <property type="protein sequence ID" value="KNY26452.1"/>
    <property type="molecule type" value="Genomic_DNA"/>
</dbReference>
<dbReference type="OrthoDB" id="62420at2"/>
<evidence type="ECO:0000256" key="13">
    <source>
        <dbReference type="SAM" id="Phobius"/>
    </source>
</evidence>
<evidence type="ECO:0000256" key="7">
    <source>
        <dbReference type="ARBA" id="ARBA00022475"/>
    </source>
</evidence>
<proteinExistence type="inferred from homology"/>
<evidence type="ECO:0000256" key="6">
    <source>
        <dbReference type="ARBA" id="ARBA00022449"/>
    </source>
</evidence>
<organism evidence="14 15">
    <name type="scientific">Pseudobacteroides cellulosolvens ATCC 35603 = DSM 2933</name>
    <dbReference type="NCBI Taxonomy" id="398512"/>
    <lineage>
        <taxon>Bacteria</taxon>
        <taxon>Bacillati</taxon>
        <taxon>Bacillota</taxon>
        <taxon>Clostridia</taxon>
        <taxon>Eubacteriales</taxon>
        <taxon>Oscillospiraceae</taxon>
        <taxon>Pseudobacteroides</taxon>
    </lineage>
</organism>
<evidence type="ECO:0000256" key="1">
    <source>
        <dbReference type="ARBA" id="ARBA00003408"/>
    </source>
</evidence>
<evidence type="ECO:0000256" key="5">
    <source>
        <dbReference type="ARBA" id="ARBA00022448"/>
    </source>
</evidence>
<dbReference type="eggNOG" id="COG0534">
    <property type="taxonomic scope" value="Bacteria"/>
</dbReference>
<feature type="transmembrane region" description="Helical" evidence="13">
    <location>
        <begin position="420"/>
        <end position="440"/>
    </location>
</feature>
<evidence type="ECO:0000256" key="2">
    <source>
        <dbReference type="ARBA" id="ARBA00004651"/>
    </source>
</evidence>
<evidence type="ECO:0000256" key="8">
    <source>
        <dbReference type="ARBA" id="ARBA00022692"/>
    </source>
</evidence>
<dbReference type="CDD" id="cd13137">
    <property type="entry name" value="MATE_NorM_like"/>
    <property type="match status" value="1"/>
</dbReference>
<dbReference type="GO" id="GO:0005886">
    <property type="term" value="C:plasma membrane"/>
    <property type="evidence" value="ECO:0007669"/>
    <property type="project" value="UniProtKB-SubCell"/>
</dbReference>
<dbReference type="PANTHER" id="PTHR43298:SF2">
    <property type="entry name" value="FMN_FAD EXPORTER YEEO-RELATED"/>
    <property type="match status" value="1"/>
</dbReference>
<comment type="function">
    <text evidence="1">Multidrug efflux pump.</text>
</comment>
<dbReference type="Proteomes" id="UP000036923">
    <property type="component" value="Unassembled WGS sequence"/>
</dbReference>
<keyword evidence="10" id="KW-0406">Ion transport</keyword>
<feature type="transmembrane region" description="Helical" evidence="13">
    <location>
        <begin position="319"/>
        <end position="347"/>
    </location>
</feature>
<comment type="similarity">
    <text evidence="3">Belongs to the multi antimicrobial extrusion (MATE) (TC 2.A.66.1) family.</text>
</comment>
<dbReference type="InterPro" id="IPR048279">
    <property type="entry name" value="MdtK-like"/>
</dbReference>
<dbReference type="Pfam" id="PF01554">
    <property type="entry name" value="MatE"/>
    <property type="match status" value="2"/>
</dbReference>
<feature type="transmembrane region" description="Helical" evidence="13">
    <location>
        <begin position="286"/>
        <end position="307"/>
    </location>
</feature>
<name>A0A0L6JM20_9FIRM</name>
<evidence type="ECO:0000313" key="14">
    <source>
        <dbReference type="EMBL" id="KNY26452.1"/>
    </source>
</evidence>
<sequence length="449" mass="49025">MNVLRNNKALILSILTISLPAIIEMGLNTLVGISDTIMLSFFVGKEALAASGNANQIIFTVILIFSSFNVGATAIISRSFGEKNYKRLNDTSCQNLSLNVIIGFVIMILTFIFAKNIMNIFETTDVVFKMGVSFLRITSLSLVFMFFSFAAAASLRGVGNTLTPMLITASMNVLNVIMNYLLIKGIWIFPEMGVDGAAAATTISRIIGAFIYLFVLVKDDNYLKIKTASLKFKKHVLLPLCKLSSTAGVEQFLTQTAFFLAGYFIYKFLDTSQEAGFRVLLTIEQISIMPAIGISIASATLVGKALGEGEPKKAHFTGYVCFGMGILWGILIGIVFMAFPSFVASLFTPEAQIIGILVGALFIVGIDQPLLNYIFIVSGALRGAGDTITVMILTSIRLWVLFLPLSYIAVKYLGMGVKSIWAAEIISVIIFSIIMHGRFVRGKWTEIKL</sequence>
<evidence type="ECO:0000313" key="15">
    <source>
        <dbReference type="Proteomes" id="UP000036923"/>
    </source>
</evidence>
<dbReference type="InterPro" id="IPR002528">
    <property type="entry name" value="MATE_fam"/>
</dbReference>
<dbReference type="PANTHER" id="PTHR43298">
    <property type="entry name" value="MULTIDRUG RESISTANCE PROTEIN NORM-RELATED"/>
    <property type="match status" value="1"/>
</dbReference>
<evidence type="ECO:0000256" key="11">
    <source>
        <dbReference type="ARBA" id="ARBA00023136"/>
    </source>
</evidence>
<feature type="transmembrane region" description="Helical" evidence="13">
    <location>
        <begin position="96"/>
        <end position="114"/>
    </location>
</feature>
<dbReference type="GO" id="GO:0015297">
    <property type="term" value="F:antiporter activity"/>
    <property type="evidence" value="ECO:0007669"/>
    <property type="project" value="UniProtKB-KW"/>
</dbReference>
<evidence type="ECO:0000256" key="3">
    <source>
        <dbReference type="ARBA" id="ARBA00010199"/>
    </source>
</evidence>
<keyword evidence="9 13" id="KW-1133">Transmembrane helix</keyword>
<dbReference type="PIRSF" id="PIRSF006603">
    <property type="entry name" value="DinF"/>
    <property type="match status" value="1"/>
</dbReference>
<keyword evidence="11 13" id="KW-0472">Membrane</keyword>
<feature type="transmembrane region" description="Helical" evidence="13">
    <location>
        <begin position="134"/>
        <end position="153"/>
    </location>
</feature>
<dbReference type="NCBIfam" id="TIGR00797">
    <property type="entry name" value="matE"/>
    <property type="match status" value="1"/>
</dbReference>
<accession>A0A0L6JM20</accession>
<feature type="transmembrane region" description="Helical" evidence="13">
    <location>
        <begin position="165"/>
        <end position="190"/>
    </location>
</feature>
<evidence type="ECO:0000256" key="10">
    <source>
        <dbReference type="ARBA" id="ARBA00023065"/>
    </source>
</evidence>
<evidence type="ECO:0000256" key="9">
    <source>
        <dbReference type="ARBA" id="ARBA00022989"/>
    </source>
</evidence>
<evidence type="ECO:0000256" key="12">
    <source>
        <dbReference type="ARBA" id="ARBA00031636"/>
    </source>
</evidence>
<feature type="transmembrane region" description="Helical" evidence="13">
    <location>
        <begin position="54"/>
        <end position="76"/>
    </location>
</feature>
<comment type="subcellular location">
    <subcellularLocation>
        <location evidence="2">Cell membrane</location>
        <topology evidence="2">Multi-pass membrane protein</topology>
    </subcellularLocation>
</comment>
<keyword evidence="15" id="KW-1185">Reference proteome</keyword>
<protein>
    <recommendedName>
        <fullName evidence="4">Probable multidrug resistance protein NorM</fullName>
    </recommendedName>
    <alternativeName>
        <fullName evidence="12">Multidrug-efflux transporter</fullName>
    </alternativeName>
</protein>
<evidence type="ECO:0000256" key="4">
    <source>
        <dbReference type="ARBA" id="ARBA00020268"/>
    </source>
</evidence>
<dbReference type="GO" id="GO:0006811">
    <property type="term" value="P:monoatomic ion transport"/>
    <property type="evidence" value="ECO:0007669"/>
    <property type="project" value="UniProtKB-KW"/>
</dbReference>
<keyword evidence="6" id="KW-0050">Antiport</keyword>
<dbReference type="STRING" id="398512.Bccel_1714"/>
<dbReference type="RefSeq" id="WP_036941300.1">
    <property type="nucleotide sequence ID" value="NZ_JQKC01000015.1"/>
</dbReference>
<gene>
    <name evidence="14" type="ORF">Bccel_1714</name>
</gene>
<feature type="transmembrane region" description="Helical" evidence="13">
    <location>
        <begin position="353"/>
        <end position="376"/>
    </location>
</feature>
<reference evidence="15" key="1">
    <citation type="submission" date="2015-07" db="EMBL/GenBank/DDBJ databases">
        <title>Near-Complete Genome Sequence of the Cellulolytic Bacterium Bacteroides (Pseudobacteroides) cellulosolvens ATCC 35603.</title>
        <authorList>
            <person name="Dassa B."/>
            <person name="Utturkar S.M."/>
            <person name="Klingeman D.M."/>
            <person name="Hurt R.A."/>
            <person name="Keller M."/>
            <person name="Xu J."/>
            <person name="Reddy Y.H.K."/>
            <person name="Borovok I."/>
            <person name="Grinberg I.R."/>
            <person name="Lamed R."/>
            <person name="Zhivin O."/>
            <person name="Bayer E.A."/>
            <person name="Brown S.D."/>
        </authorList>
    </citation>
    <scope>NUCLEOTIDE SEQUENCE [LARGE SCALE GENOMIC DNA]</scope>
    <source>
        <strain evidence="15">DSM 2933</strain>
    </source>
</reference>
<dbReference type="InterPro" id="IPR050222">
    <property type="entry name" value="MATE_MdtK"/>
</dbReference>
<feature type="transmembrane region" description="Helical" evidence="13">
    <location>
        <begin position="388"/>
        <end position="408"/>
    </location>
</feature>
<feature type="transmembrane region" description="Helical" evidence="13">
    <location>
        <begin position="196"/>
        <end position="215"/>
    </location>
</feature>
<dbReference type="AlphaFoldDB" id="A0A0L6JM20"/>
<keyword evidence="5" id="KW-0813">Transport</keyword>
<comment type="caution">
    <text evidence="14">The sequence shown here is derived from an EMBL/GenBank/DDBJ whole genome shotgun (WGS) entry which is preliminary data.</text>
</comment>
<dbReference type="GO" id="GO:0042910">
    <property type="term" value="F:xenobiotic transmembrane transporter activity"/>
    <property type="evidence" value="ECO:0007669"/>
    <property type="project" value="InterPro"/>
</dbReference>
<feature type="transmembrane region" description="Helical" evidence="13">
    <location>
        <begin position="236"/>
        <end position="266"/>
    </location>
</feature>
<feature type="transmembrane region" description="Helical" evidence="13">
    <location>
        <begin position="12"/>
        <end position="34"/>
    </location>
</feature>